<dbReference type="InterPro" id="IPR004374">
    <property type="entry name" value="PrfB"/>
</dbReference>
<feature type="domain" description="Peptide chain release factor" evidence="3">
    <location>
        <begin position="78"/>
        <end position="187"/>
    </location>
</feature>
<evidence type="ECO:0000256" key="1">
    <source>
        <dbReference type="ARBA" id="ARBA00010835"/>
    </source>
</evidence>
<reference evidence="4" key="1">
    <citation type="submission" date="2020-05" db="EMBL/GenBank/DDBJ databases">
        <authorList>
            <person name="Chiriac C."/>
            <person name="Salcher M."/>
            <person name="Ghai R."/>
            <person name="Kavagutti S V."/>
        </authorList>
    </citation>
    <scope>NUCLEOTIDE SEQUENCE</scope>
</reference>
<name>A0A6J5RSN2_9CAUD</name>
<dbReference type="PANTHER" id="PTHR43116:SF3">
    <property type="entry name" value="CLASS I PEPTIDE CHAIN RELEASE FACTOR"/>
    <property type="match status" value="1"/>
</dbReference>
<dbReference type="SMART" id="SM00937">
    <property type="entry name" value="PCRF"/>
    <property type="match status" value="1"/>
</dbReference>
<dbReference type="InterPro" id="IPR045853">
    <property type="entry name" value="Pep_chain_release_fac_I_sf"/>
</dbReference>
<evidence type="ECO:0000313" key="4">
    <source>
        <dbReference type="EMBL" id="CAB4196591.1"/>
    </source>
</evidence>
<dbReference type="EMBL" id="LR797252">
    <property type="protein sequence ID" value="CAB4196591.1"/>
    <property type="molecule type" value="Genomic_DNA"/>
</dbReference>
<comment type="similarity">
    <text evidence="1">Belongs to the prokaryotic/mitochondrial release factor family.</text>
</comment>
<dbReference type="Gene3D" id="1.20.58.410">
    <property type="entry name" value="Release factor"/>
    <property type="match status" value="1"/>
</dbReference>
<keyword evidence="2" id="KW-0648">Protein biosynthesis</keyword>
<proteinExistence type="inferred from homology"/>
<accession>A0A6J5RSN2</accession>
<dbReference type="SUPFAM" id="SSF75620">
    <property type="entry name" value="Release factor"/>
    <property type="match status" value="1"/>
</dbReference>
<dbReference type="Pfam" id="PF03462">
    <property type="entry name" value="PCRF"/>
    <property type="match status" value="1"/>
</dbReference>
<sequence length="362" mass="41190">MDYIKIIEECRVKCESLEQMIPTERHKIRIQEIDNIINKTNIWENPQNAAVIMKERQKLSDLICKLSSFSNQVSFLKECAAEMPEELNESIVNLLYNEINDFEFKQIMSDPIDDSPAILTISAGAGGLEAANWTTMLLRMYCRYADSYKFKIDILDMKPSEEHSSICTDSVSIRIDGPYAYGFLKGEAGVHRLIRNSPFNANDARHTSFAAVAVMPDIEDTIDIKINEKDIEITAIAAGGKGGQNQNKVASAIRLKHIPTGINILVRAERDQLSNKKTAFKMLKAKLYEIELNKRKAEKDKSFDNMQSNSFGHQVRTVVLTPYEIVKDHRTEHETNNAQHVLDGDIQDFIVSYLKWSNNKKI</sequence>
<evidence type="ECO:0000256" key="2">
    <source>
        <dbReference type="ARBA" id="ARBA00022917"/>
    </source>
</evidence>
<dbReference type="Gene3D" id="3.30.70.1660">
    <property type="match status" value="1"/>
</dbReference>
<organism evidence="4">
    <name type="scientific">uncultured Caudovirales phage</name>
    <dbReference type="NCBI Taxonomy" id="2100421"/>
    <lineage>
        <taxon>Viruses</taxon>
        <taxon>Duplodnaviria</taxon>
        <taxon>Heunggongvirae</taxon>
        <taxon>Uroviricota</taxon>
        <taxon>Caudoviricetes</taxon>
        <taxon>Peduoviridae</taxon>
        <taxon>Maltschvirus</taxon>
        <taxon>Maltschvirus maltsch</taxon>
    </lineage>
</organism>
<dbReference type="InterPro" id="IPR000352">
    <property type="entry name" value="Pep_chain_release_fac_I"/>
</dbReference>
<dbReference type="InterPro" id="IPR005139">
    <property type="entry name" value="PCRF"/>
</dbReference>
<dbReference type="Pfam" id="PF00472">
    <property type="entry name" value="RF-1"/>
    <property type="match status" value="1"/>
</dbReference>
<dbReference type="HAMAP" id="MF_00094">
    <property type="entry name" value="Rel_fac_2"/>
    <property type="match status" value="1"/>
</dbReference>
<evidence type="ECO:0000259" key="3">
    <source>
        <dbReference type="SMART" id="SM00937"/>
    </source>
</evidence>
<gene>
    <name evidence="4" type="ORF">UFOVP1290_111</name>
</gene>
<dbReference type="PANTHER" id="PTHR43116">
    <property type="entry name" value="PEPTIDE CHAIN RELEASE FACTOR 2"/>
    <property type="match status" value="1"/>
</dbReference>
<protein>
    <submittedName>
        <fullName evidence="4">PrfB Protein chain release factor B</fullName>
    </submittedName>
</protein>
<dbReference type="NCBIfam" id="TIGR00020">
    <property type="entry name" value="prfB"/>
    <property type="match status" value="1"/>
</dbReference>
<dbReference type="Gene3D" id="3.30.160.20">
    <property type="match status" value="1"/>
</dbReference>